<feature type="transmembrane region" description="Helical" evidence="15">
    <location>
        <begin position="223"/>
        <end position="246"/>
    </location>
</feature>
<evidence type="ECO:0000256" key="15">
    <source>
        <dbReference type="SAM" id="Phobius"/>
    </source>
</evidence>
<evidence type="ECO:0000256" key="13">
    <source>
        <dbReference type="ARBA" id="ARBA00038359"/>
    </source>
</evidence>
<dbReference type="EMBL" id="MU032349">
    <property type="protein sequence ID" value="KAF3764025.1"/>
    <property type="molecule type" value="Genomic_DNA"/>
</dbReference>
<dbReference type="InterPro" id="IPR008427">
    <property type="entry name" value="Extracellular_membr_CFEM_dom"/>
</dbReference>
<evidence type="ECO:0008006" key="20">
    <source>
        <dbReference type="Google" id="ProtNLM"/>
    </source>
</evidence>
<keyword evidence="5" id="KW-0964">Secreted</keyword>
<protein>
    <recommendedName>
        <fullName evidence="20">Extracellular membrane protein CFEM domain-containing protein</fullName>
    </recommendedName>
</protein>
<sequence length="412" mass="45267">CLVSAIEQSPCSITNQTCVCTNAPLQADVTVCVTQNCTVKESLVTKNATNTACGVPIRDRSQTYNITSITLGVISGFLILLRLGFKLLVTTTGLTLDDWFILLTILSGVPSSVIVSYGTVPNGLGRDVWTLTPTKITNFGLFFHTMAVLYFAQVMLLKLSLLFFYLRIFPERKVRHLLLGTAAFNTLVGIVFIFLAIFQCHPISYFWTKWDGEHTGTCMDINAIGWANAIISIALDLCMLAIPMWQVKNLHLNWKKKIGVGIMFATGAFVTVVSVIRLSSLVTFAKSDNPTWDNYDVSIWSSVEINVGIICACMPTLRLLLVRVFPVFGSTRSGGAYYNYSGNGSKSNPKSKMRSTSRVVGDSSVVTADGRGALYKNEHADHFREADSSQVELRDVSFRPQTTSDNVSKAST</sequence>
<evidence type="ECO:0000313" key="18">
    <source>
        <dbReference type="EMBL" id="KAF3764025.1"/>
    </source>
</evidence>
<feature type="non-terminal residue" evidence="18">
    <location>
        <position position="1"/>
    </location>
</feature>
<evidence type="ECO:0000256" key="9">
    <source>
        <dbReference type="ARBA" id="ARBA00022989"/>
    </source>
</evidence>
<dbReference type="PANTHER" id="PTHR33048:SF143">
    <property type="entry name" value="EXTRACELLULAR MEMBRANE PROTEIN CFEM DOMAIN-CONTAINING PROTEIN-RELATED"/>
    <property type="match status" value="1"/>
</dbReference>
<gene>
    <name evidence="18" type="ORF">M406DRAFT_51480</name>
</gene>
<dbReference type="Pfam" id="PF20684">
    <property type="entry name" value="Fung_rhodopsin"/>
    <property type="match status" value="1"/>
</dbReference>
<evidence type="ECO:0000256" key="6">
    <source>
        <dbReference type="ARBA" id="ARBA00022622"/>
    </source>
</evidence>
<keyword evidence="9 15" id="KW-1133">Transmembrane helix</keyword>
<feature type="transmembrane region" description="Helical" evidence="15">
    <location>
        <begin position="66"/>
        <end position="88"/>
    </location>
</feature>
<keyword evidence="10 15" id="KW-0472">Membrane</keyword>
<feature type="transmembrane region" description="Helical" evidence="15">
    <location>
        <begin position="177"/>
        <end position="198"/>
    </location>
</feature>
<comment type="similarity">
    <text evidence="13">Belongs to the SAT4 family.</text>
</comment>
<evidence type="ECO:0000256" key="10">
    <source>
        <dbReference type="ARBA" id="ARBA00023136"/>
    </source>
</evidence>
<dbReference type="Proteomes" id="UP000803844">
    <property type="component" value="Unassembled WGS sequence"/>
</dbReference>
<accession>A0A9P4Y0R5</accession>
<feature type="region of interest" description="Disordered" evidence="14">
    <location>
        <begin position="385"/>
        <end position="412"/>
    </location>
</feature>
<keyword evidence="12" id="KW-0449">Lipoprotein</keyword>
<reference evidence="18" key="1">
    <citation type="journal article" date="2020" name="Phytopathology">
        <title>Genome sequence of the chestnut blight fungus Cryphonectria parasitica EP155: A fundamental resource for an archetypical invasive plant pathogen.</title>
        <authorList>
            <person name="Crouch J.A."/>
            <person name="Dawe A."/>
            <person name="Aerts A."/>
            <person name="Barry K."/>
            <person name="Churchill A.C.L."/>
            <person name="Grimwood J."/>
            <person name="Hillman B."/>
            <person name="Milgroom M.G."/>
            <person name="Pangilinan J."/>
            <person name="Smith M."/>
            <person name="Salamov A."/>
            <person name="Schmutz J."/>
            <person name="Yadav J."/>
            <person name="Grigoriev I.V."/>
            <person name="Nuss D."/>
        </authorList>
    </citation>
    <scope>NUCLEOTIDE SEQUENCE</scope>
    <source>
        <strain evidence="18">EP155</strain>
    </source>
</reference>
<dbReference type="OrthoDB" id="2496787at2759"/>
<keyword evidence="19" id="KW-1185">Reference proteome</keyword>
<evidence type="ECO:0000256" key="7">
    <source>
        <dbReference type="ARBA" id="ARBA00022692"/>
    </source>
</evidence>
<comment type="similarity">
    <text evidence="4">Belongs to the RBT5 family.</text>
</comment>
<evidence type="ECO:0000256" key="2">
    <source>
        <dbReference type="ARBA" id="ARBA00004589"/>
    </source>
</evidence>
<feature type="domain" description="Rhodopsin" evidence="17">
    <location>
        <begin position="82"/>
        <end position="322"/>
    </location>
</feature>
<proteinExistence type="inferred from homology"/>
<evidence type="ECO:0000259" key="16">
    <source>
        <dbReference type="Pfam" id="PF05730"/>
    </source>
</evidence>
<name>A0A9P4Y0R5_CRYP1</name>
<comment type="subcellular location">
    <subcellularLocation>
        <location evidence="2">Membrane</location>
        <topology evidence="2">Lipid-anchor</topology>
        <topology evidence="2">GPI-anchor</topology>
    </subcellularLocation>
    <subcellularLocation>
        <location evidence="1">Membrane</location>
        <topology evidence="1">Multi-pass membrane protein</topology>
    </subcellularLocation>
    <subcellularLocation>
        <location evidence="3">Secreted</location>
    </subcellularLocation>
</comment>
<evidence type="ECO:0000256" key="5">
    <source>
        <dbReference type="ARBA" id="ARBA00022525"/>
    </source>
</evidence>
<feature type="compositionally biased region" description="Basic and acidic residues" evidence="14">
    <location>
        <begin position="385"/>
        <end position="397"/>
    </location>
</feature>
<evidence type="ECO:0000256" key="4">
    <source>
        <dbReference type="ARBA" id="ARBA00010031"/>
    </source>
</evidence>
<dbReference type="RefSeq" id="XP_040774986.1">
    <property type="nucleotide sequence ID" value="XM_040924444.1"/>
</dbReference>
<keyword evidence="6" id="KW-0336">GPI-anchor</keyword>
<evidence type="ECO:0000313" key="19">
    <source>
        <dbReference type="Proteomes" id="UP000803844"/>
    </source>
</evidence>
<evidence type="ECO:0000259" key="17">
    <source>
        <dbReference type="Pfam" id="PF20684"/>
    </source>
</evidence>
<dbReference type="GeneID" id="63841573"/>
<feature type="compositionally biased region" description="Polar residues" evidence="14">
    <location>
        <begin position="399"/>
        <end position="412"/>
    </location>
</feature>
<keyword evidence="6" id="KW-0325">Glycoprotein</keyword>
<organism evidence="18 19">
    <name type="scientific">Cryphonectria parasitica (strain ATCC 38755 / EP155)</name>
    <dbReference type="NCBI Taxonomy" id="660469"/>
    <lineage>
        <taxon>Eukaryota</taxon>
        <taxon>Fungi</taxon>
        <taxon>Dikarya</taxon>
        <taxon>Ascomycota</taxon>
        <taxon>Pezizomycotina</taxon>
        <taxon>Sordariomycetes</taxon>
        <taxon>Sordariomycetidae</taxon>
        <taxon>Diaporthales</taxon>
        <taxon>Cryphonectriaceae</taxon>
        <taxon>Cryphonectria-Endothia species complex</taxon>
        <taxon>Cryphonectria</taxon>
    </lineage>
</organism>
<evidence type="ECO:0000256" key="11">
    <source>
        <dbReference type="ARBA" id="ARBA00023157"/>
    </source>
</evidence>
<dbReference type="PANTHER" id="PTHR33048">
    <property type="entry name" value="PTH11-LIKE INTEGRAL MEMBRANE PROTEIN (AFU_ORTHOLOGUE AFUA_5G11245)"/>
    <property type="match status" value="1"/>
</dbReference>
<dbReference type="GO" id="GO:0005576">
    <property type="term" value="C:extracellular region"/>
    <property type="evidence" value="ECO:0007669"/>
    <property type="project" value="UniProtKB-SubCell"/>
</dbReference>
<evidence type="ECO:0000256" key="1">
    <source>
        <dbReference type="ARBA" id="ARBA00004141"/>
    </source>
</evidence>
<feature type="transmembrane region" description="Helical" evidence="15">
    <location>
        <begin position="299"/>
        <end position="321"/>
    </location>
</feature>
<feature type="transmembrane region" description="Helical" evidence="15">
    <location>
        <begin position="140"/>
        <end position="165"/>
    </location>
</feature>
<comment type="caution">
    <text evidence="18">The sequence shown here is derived from an EMBL/GenBank/DDBJ whole genome shotgun (WGS) entry which is preliminary data.</text>
</comment>
<keyword evidence="8" id="KW-0732">Signal</keyword>
<feature type="transmembrane region" description="Helical" evidence="15">
    <location>
        <begin position="258"/>
        <end position="279"/>
    </location>
</feature>
<evidence type="ECO:0000256" key="12">
    <source>
        <dbReference type="ARBA" id="ARBA00023288"/>
    </source>
</evidence>
<evidence type="ECO:0000256" key="3">
    <source>
        <dbReference type="ARBA" id="ARBA00004613"/>
    </source>
</evidence>
<evidence type="ECO:0000256" key="8">
    <source>
        <dbReference type="ARBA" id="ARBA00022729"/>
    </source>
</evidence>
<dbReference type="InterPro" id="IPR049326">
    <property type="entry name" value="Rhodopsin_dom_fungi"/>
</dbReference>
<keyword evidence="11" id="KW-1015">Disulfide bond</keyword>
<keyword evidence="7 15" id="KW-0812">Transmembrane</keyword>
<dbReference type="Pfam" id="PF05730">
    <property type="entry name" value="CFEM"/>
    <property type="match status" value="1"/>
</dbReference>
<dbReference type="GO" id="GO:0098552">
    <property type="term" value="C:side of membrane"/>
    <property type="evidence" value="ECO:0007669"/>
    <property type="project" value="UniProtKB-KW"/>
</dbReference>
<feature type="domain" description="CFEM" evidence="16">
    <location>
        <begin position="1"/>
        <end position="53"/>
    </location>
</feature>
<evidence type="ECO:0000256" key="14">
    <source>
        <dbReference type="SAM" id="MobiDB-lite"/>
    </source>
</evidence>
<dbReference type="AlphaFoldDB" id="A0A9P4Y0R5"/>
<dbReference type="InterPro" id="IPR052337">
    <property type="entry name" value="SAT4-like"/>
</dbReference>
<feature type="transmembrane region" description="Helical" evidence="15">
    <location>
        <begin position="100"/>
        <end position="120"/>
    </location>
</feature>